<gene>
    <name evidence="1" type="ORF">NPIL_270431</name>
</gene>
<evidence type="ECO:0000313" key="1">
    <source>
        <dbReference type="EMBL" id="GFT37209.1"/>
    </source>
</evidence>
<dbReference type="EMBL" id="BMAW01062744">
    <property type="protein sequence ID" value="GFT37209.1"/>
    <property type="molecule type" value="Genomic_DNA"/>
</dbReference>
<reference evidence="1" key="1">
    <citation type="submission" date="2020-08" db="EMBL/GenBank/DDBJ databases">
        <title>Multicomponent nature underlies the extraordinary mechanical properties of spider dragline silk.</title>
        <authorList>
            <person name="Kono N."/>
            <person name="Nakamura H."/>
            <person name="Mori M."/>
            <person name="Yoshida Y."/>
            <person name="Ohtoshi R."/>
            <person name="Malay A.D."/>
            <person name="Moran D.A.P."/>
            <person name="Tomita M."/>
            <person name="Numata K."/>
            <person name="Arakawa K."/>
        </authorList>
    </citation>
    <scope>NUCLEOTIDE SEQUENCE</scope>
</reference>
<proteinExistence type="predicted"/>
<dbReference type="AlphaFoldDB" id="A0A8X6NWN9"/>
<comment type="caution">
    <text evidence="1">The sequence shown here is derived from an EMBL/GenBank/DDBJ whole genome shotgun (WGS) entry which is preliminary data.</text>
</comment>
<sequence>MNLKFHWKPHLPTGSVELVSIELDDMEDMGEMVDLESSLNSNSFCESFNISMVVIRMHQKDWNIEAKLCVIEVEYFLEIYAITFHVFSCEQRLFNHVVVIMFSRISFSKRESK</sequence>
<organism evidence="1 2">
    <name type="scientific">Nephila pilipes</name>
    <name type="common">Giant wood spider</name>
    <name type="synonym">Nephila maculata</name>
    <dbReference type="NCBI Taxonomy" id="299642"/>
    <lineage>
        <taxon>Eukaryota</taxon>
        <taxon>Metazoa</taxon>
        <taxon>Ecdysozoa</taxon>
        <taxon>Arthropoda</taxon>
        <taxon>Chelicerata</taxon>
        <taxon>Arachnida</taxon>
        <taxon>Araneae</taxon>
        <taxon>Araneomorphae</taxon>
        <taxon>Entelegynae</taxon>
        <taxon>Araneoidea</taxon>
        <taxon>Nephilidae</taxon>
        <taxon>Nephila</taxon>
    </lineage>
</organism>
<protein>
    <submittedName>
        <fullName evidence="1">Uncharacterized protein</fullName>
    </submittedName>
</protein>
<keyword evidence="2" id="KW-1185">Reference proteome</keyword>
<name>A0A8X6NWN9_NEPPI</name>
<accession>A0A8X6NWN9</accession>
<dbReference type="Proteomes" id="UP000887013">
    <property type="component" value="Unassembled WGS sequence"/>
</dbReference>
<evidence type="ECO:0000313" key="2">
    <source>
        <dbReference type="Proteomes" id="UP000887013"/>
    </source>
</evidence>